<name>A0A7J7DLI3_TRIWF</name>
<evidence type="ECO:0000259" key="1">
    <source>
        <dbReference type="Pfam" id="PF25821"/>
    </source>
</evidence>
<sequence>MDGGEGRRVRLYNQDAVDKTINNRIMLRFRPIAPKPAAGDLNHEANQIESKNKPLNQRRSKRKYVRVRKNLRKKKVTVNDHEKGYNDGASDNNKVTTLQLFPERRDCLEEQSTSRKNGSWLSFGADNFVHLQEINMQDKTEPLISLTSRVMDSDQMPTPKIISPEKRVAEESWVTVESVTDTCVDVQALGCTDAERIVNLEADKCPGFISDGHQVVRWVNGAYKMMVTMRGRNHEVPDQVVVRLMMKDRLPYDILEYKAFTCRIRLKNAWQREKIVPCDVWRMDGGGFAWRLDVEAALCLGR</sequence>
<evidence type="ECO:0000313" key="2">
    <source>
        <dbReference type="EMBL" id="KAF5746946.1"/>
    </source>
</evidence>
<protein>
    <recommendedName>
        <fullName evidence="1">DUF7950 domain-containing protein</fullName>
    </recommendedName>
</protein>
<dbReference type="Pfam" id="PF25821">
    <property type="entry name" value="DUF7950"/>
    <property type="match status" value="1"/>
</dbReference>
<proteinExistence type="predicted"/>
<comment type="caution">
    <text evidence="2">The sequence shown here is derived from an EMBL/GenBank/DDBJ whole genome shotgun (WGS) entry which is preliminary data.</text>
</comment>
<feature type="domain" description="DUF7950" evidence="1">
    <location>
        <begin position="171"/>
        <end position="299"/>
    </location>
</feature>
<dbReference type="AlphaFoldDB" id="A0A7J7DLI3"/>
<keyword evidence="3" id="KW-1185">Reference proteome</keyword>
<gene>
    <name evidence="2" type="ORF">HS088_TW06G01122</name>
</gene>
<dbReference type="OrthoDB" id="1898295at2759"/>
<dbReference type="PANTHER" id="PTHR33595">
    <property type="entry name" value="VON WILLEBRAND FACTOR A DOMAIN PROTEIN"/>
    <property type="match status" value="1"/>
</dbReference>
<reference evidence="2 3" key="1">
    <citation type="journal article" date="2020" name="Nat. Commun.">
        <title>Genome of Tripterygium wilfordii and identification of cytochrome P450 involved in triptolide biosynthesis.</title>
        <authorList>
            <person name="Tu L."/>
            <person name="Su P."/>
            <person name="Zhang Z."/>
            <person name="Gao L."/>
            <person name="Wang J."/>
            <person name="Hu T."/>
            <person name="Zhou J."/>
            <person name="Zhang Y."/>
            <person name="Zhao Y."/>
            <person name="Liu Y."/>
            <person name="Song Y."/>
            <person name="Tong Y."/>
            <person name="Lu Y."/>
            <person name="Yang J."/>
            <person name="Xu C."/>
            <person name="Jia M."/>
            <person name="Peters R.J."/>
            <person name="Huang L."/>
            <person name="Gao W."/>
        </authorList>
    </citation>
    <scope>NUCLEOTIDE SEQUENCE [LARGE SCALE GENOMIC DNA]</scope>
    <source>
        <strain evidence="3">cv. XIE 37</strain>
        <tissue evidence="2">Leaf</tissue>
    </source>
</reference>
<dbReference type="InterPro" id="IPR057710">
    <property type="entry name" value="DUF7950"/>
</dbReference>
<organism evidence="2 3">
    <name type="scientific">Tripterygium wilfordii</name>
    <name type="common">Thunder God vine</name>
    <dbReference type="NCBI Taxonomy" id="458696"/>
    <lineage>
        <taxon>Eukaryota</taxon>
        <taxon>Viridiplantae</taxon>
        <taxon>Streptophyta</taxon>
        <taxon>Embryophyta</taxon>
        <taxon>Tracheophyta</taxon>
        <taxon>Spermatophyta</taxon>
        <taxon>Magnoliopsida</taxon>
        <taxon>eudicotyledons</taxon>
        <taxon>Gunneridae</taxon>
        <taxon>Pentapetalae</taxon>
        <taxon>rosids</taxon>
        <taxon>fabids</taxon>
        <taxon>Celastrales</taxon>
        <taxon>Celastraceae</taxon>
        <taxon>Tripterygium</taxon>
    </lineage>
</organism>
<dbReference type="EMBL" id="JAAARO010000006">
    <property type="protein sequence ID" value="KAF5746946.1"/>
    <property type="molecule type" value="Genomic_DNA"/>
</dbReference>
<dbReference type="Proteomes" id="UP000593562">
    <property type="component" value="Unassembled WGS sequence"/>
</dbReference>
<dbReference type="InParanoid" id="A0A7J7DLI3"/>
<dbReference type="PANTHER" id="PTHR33595:SF26">
    <property type="entry name" value="(RAPE) HYPOTHETICAL PROTEIN"/>
    <property type="match status" value="1"/>
</dbReference>
<accession>A0A7J7DLI3</accession>
<evidence type="ECO:0000313" key="3">
    <source>
        <dbReference type="Proteomes" id="UP000593562"/>
    </source>
</evidence>